<dbReference type="PROSITE" id="PS51295">
    <property type="entry name" value="CRM"/>
    <property type="match status" value="2"/>
</dbReference>
<dbReference type="Pfam" id="PF01985">
    <property type="entry name" value="CRS1_YhbY"/>
    <property type="match status" value="2"/>
</dbReference>
<proteinExistence type="predicted"/>
<feature type="region of interest" description="Disordered" evidence="8">
    <location>
        <begin position="670"/>
        <end position="733"/>
    </location>
</feature>
<keyword evidence="3 7" id="KW-0694">RNA-binding</keyword>
<feature type="domain" description="CRM" evidence="9">
    <location>
        <begin position="855"/>
        <end position="951"/>
    </location>
</feature>
<dbReference type="PANTHER" id="PTHR46247:SF1">
    <property type="entry name" value="CRS2-ASSOCIATED FACTOR 1, CHLOROPLASTIC"/>
    <property type="match status" value="1"/>
</dbReference>
<feature type="domain" description="CRM" evidence="9">
    <location>
        <begin position="737"/>
        <end position="833"/>
    </location>
</feature>
<keyword evidence="2" id="KW-0677">Repeat</keyword>
<feature type="region of interest" description="Disordered" evidence="8">
    <location>
        <begin position="1"/>
        <end position="25"/>
    </location>
</feature>
<evidence type="ECO:0000256" key="5">
    <source>
        <dbReference type="ARBA" id="ARBA00023187"/>
    </source>
</evidence>
<dbReference type="PANTHER" id="PTHR46247">
    <property type="entry name" value="CRS2-ASSOCIATED FACTOR 1, CHLOROPLASTIC"/>
    <property type="match status" value="1"/>
</dbReference>
<feature type="region of interest" description="Disordered" evidence="8">
    <location>
        <begin position="466"/>
        <end position="515"/>
    </location>
</feature>
<evidence type="ECO:0000256" key="1">
    <source>
        <dbReference type="ARBA" id="ARBA00022664"/>
    </source>
</evidence>
<evidence type="ECO:0000256" key="2">
    <source>
        <dbReference type="ARBA" id="ARBA00022737"/>
    </source>
</evidence>
<dbReference type="Gene3D" id="3.30.110.60">
    <property type="entry name" value="YhbY-like"/>
    <property type="match status" value="2"/>
</dbReference>
<feature type="compositionally biased region" description="Low complexity" evidence="8">
    <location>
        <begin position="167"/>
        <end position="177"/>
    </location>
</feature>
<feature type="compositionally biased region" description="Basic and acidic residues" evidence="8">
    <location>
        <begin position="365"/>
        <end position="392"/>
    </location>
</feature>
<sequence length="1268" mass="140183">MSASSPAVHSSCLPSSTCKSGARQASAPNVALPYSPFRRFSPGGCALSWSSAVANPTFFHVPPRRRNRNTKPVFVVKGSSPTFDVDEERKRHVLQPAVPGSGRVSKGRVSWSPDGKATILWGAQKQQDNVSLSDKSRAQEGKASDESGKFSSQHEPSVPSVGDHENSSSWQNQQSASPTIQKRSSSPTRQENELFNPSSASRLLLGSHAFKQATEIDVRGAPILPVKGAGTLITHNEYTQFQGRAHTHEKDTPQVGSVFTSKLEEILNDFRTTKQKHGEDPFKGGAAPVGPLSLTSKVFRKGNDVNSERNFSRKGFERPRYGGFINETAADDVEVSEESSAVTRGHQIIPCEGRSFTMGQQDTRGNNDFRTRQKRDDAWRERTKQKHGDDPFKGGAAPVGPLSLTSKVFRKGNDVNSELNFSRKGFQRPRYGGFINETAADDVEVSEESSAVTRGHQIIPCEGRSFTMGQQDTRGNNDKDYEPLKPVGSPPAPWGVRRGRLPLSPIPSPITKGSSNFVERRSAKSNHLQYNSSNSFFESKTGVWGTDNKKNLIRRRTERPYTSRMSKSAHAQKSTDHNLVVNAEDRVDIASPITSDSEDGGSFSTQSDKAEEQKQASSEGFNTGGRELLTKNRKATWHSYSIPSLPFEVQFSYSETPNAPVIRYREKPYSPFGPMTLSRPWTGGPPRKKSKKNLPLFDSFDPPPKGKKGVKPVQDPGPYPKGQGPKRAKSREEVLGQPLNAQEIAELVDSCQNENRQMNLGRDGLTHNMLDLIHSHWKRRRVIKVRCLGVPTVDMDNVCFHLEDKTGGKILYRSGGVVYLFRGRNYNYRDRPEIPLMLWRPIAPVYPKLIKRAPEGLTEKEADQLRVLGKKIEPLCTLSKNGVYINLVEDVRAAFKLDEIVRIDCTGLNPSDYKKLGAKLKDLVPCVLLSFNDEQILMWKGKETPTTDVDYLKGFEAAEGFSEESLVSPVESTSISMSEEGENATVAIESSSTSSLSSDNCHFSDVTRATSAIGHQEQSLEVSKTRDFKAGSEVNNLLHLVLGAQDELDLNEAPDIRPRIENMMPYSTSGHLEGGKALPDATCIEKGEYRESRHLAEDQRKAATLCAGFALASSSLGIEENVESTLKACVVVLVDDLWDQAITSGIAIQLDDVEIDNEIVLRKARELADSVPAGEVYTRKLMRTLEVKTKKPFSPENEMHKHLKKIRRERLEKKLLKRSFRIRSADVPEELPEDGPQNSGKGMVGGFSPSGKAPSASGSILYHCWLLA</sequence>
<keyword evidence="4" id="KW-0809">Transit peptide</keyword>
<keyword evidence="6" id="KW-0687">Ribonucleoprotein</keyword>
<evidence type="ECO:0000256" key="8">
    <source>
        <dbReference type="SAM" id="MobiDB-lite"/>
    </source>
</evidence>
<feature type="compositionally biased region" description="Low complexity" evidence="8">
    <location>
        <begin position="1246"/>
        <end position="1256"/>
    </location>
</feature>
<keyword evidence="1" id="KW-0507">mRNA processing</keyword>
<feature type="compositionally biased region" description="Basic and acidic residues" evidence="8">
    <location>
        <begin position="134"/>
        <end position="148"/>
    </location>
</feature>
<dbReference type="InterPro" id="IPR035920">
    <property type="entry name" value="YhbY-like_sf"/>
</dbReference>
<feature type="compositionally biased region" description="Polar residues" evidence="8">
    <location>
        <begin position="124"/>
        <end position="133"/>
    </location>
</feature>
<accession>A0A9D4V4W2</accession>
<dbReference type="EMBL" id="JABFUD020000005">
    <property type="protein sequence ID" value="KAI5079293.1"/>
    <property type="molecule type" value="Genomic_DNA"/>
</dbReference>
<evidence type="ECO:0000256" key="7">
    <source>
        <dbReference type="PROSITE-ProRule" id="PRU00626"/>
    </source>
</evidence>
<feature type="region of interest" description="Disordered" evidence="8">
    <location>
        <begin position="90"/>
        <end position="194"/>
    </location>
</feature>
<dbReference type="GO" id="GO:1990904">
    <property type="term" value="C:ribonucleoprotein complex"/>
    <property type="evidence" value="ECO:0007669"/>
    <property type="project" value="UniProtKB-KW"/>
</dbReference>
<gene>
    <name evidence="10" type="ORF">GOP47_0004772</name>
</gene>
<protein>
    <recommendedName>
        <fullName evidence="9">CRM domain-containing protein</fullName>
    </recommendedName>
</protein>
<comment type="caution">
    <text evidence="10">The sequence shown here is derived from an EMBL/GenBank/DDBJ whole genome shotgun (WGS) entry which is preliminary data.</text>
</comment>
<dbReference type="GO" id="GO:0000373">
    <property type="term" value="P:Group II intron splicing"/>
    <property type="evidence" value="ECO:0007669"/>
    <property type="project" value="InterPro"/>
</dbReference>
<feature type="region of interest" description="Disordered" evidence="8">
    <location>
        <begin position="1227"/>
        <end position="1256"/>
    </location>
</feature>
<evidence type="ECO:0000259" key="9">
    <source>
        <dbReference type="PROSITE" id="PS51295"/>
    </source>
</evidence>
<dbReference type="SUPFAM" id="SSF75471">
    <property type="entry name" value="YhbY-like"/>
    <property type="match status" value="2"/>
</dbReference>
<evidence type="ECO:0000313" key="11">
    <source>
        <dbReference type="Proteomes" id="UP000886520"/>
    </source>
</evidence>
<evidence type="ECO:0000256" key="6">
    <source>
        <dbReference type="ARBA" id="ARBA00023274"/>
    </source>
</evidence>
<dbReference type="GO" id="GO:0006397">
    <property type="term" value="P:mRNA processing"/>
    <property type="evidence" value="ECO:0007669"/>
    <property type="project" value="UniProtKB-KW"/>
</dbReference>
<keyword evidence="11" id="KW-1185">Reference proteome</keyword>
<dbReference type="SMART" id="SM01103">
    <property type="entry name" value="CRS1_YhbY"/>
    <property type="match status" value="2"/>
</dbReference>
<feature type="compositionally biased region" description="Polar residues" evidence="8">
    <location>
        <begin position="178"/>
        <end position="194"/>
    </location>
</feature>
<evidence type="ECO:0000256" key="4">
    <source>
        <dbReference type="ARBA" id="ARBA00022946"/>
    </source>
</evidence>
<dbReference type="FunFam" id="3.30.110.60:FF:000002">
    <property type="entry name" value="CRS2-associated factor 1, chloroplastic"/>
    <property type="match status" value="1"/>
</dbReference>
<dbReference type="OrthoDB" id="2021019at2759"/>
<feature type="compositionally biased region" description="Polar residues" evidence="8">
    <location>
        <begin position="563"/>
        <end position="572"/>
    </location>
</feature>
<name>A0A9D4V4W2_ADICA</name>
<feature type="compositionally biased region" description="Polar residues" evidence="8">
    <location>
        <begin position="1"/>
        <end position="19"/>
    </location>
</feature>
<dbReference type="AlphaFoldDB" id="A0A9D4V4W2"/>
<organism evidence="10 11">
    <name type="scientific">Adiantum capillus-veneris</name>
    <name type="common">Maidenhair fern</name>
    <dbReference type="NCBI Taxonomy" id="13818"/>
    <lineage>
        <taxon>Eukaryota</taxon>
        <taxon>Viridiplantae</taxon>
        <taxon>Streptophyta</taxon>
        <taxon>Embryophyta</taxon>
        <taxon>Tracheophyta</taxon>
        <taxon>Polypodiopsida</taxon>
        <taxon>Polypodiidae</taxon>
        <taxon>Polypodiales</taxon>
        <taxon>Pteridineae</taxon>
        <taxon>Pteridaceae</taxon>
        <taxon>Vittarioideae</taxon>
        <taxon>Adiantum</taxon>
    </lineage>
</organism>
<dbReference type="InterPro" id="IPR044599">
    <property type="entry name" value="CAF1P_plant"/>
</dbReference>
<dbReference type="Proteomes" id="UP000886520">
    <property type="component" value="Chromosome 5"/>
</dbReference>
<feature type="region of interest" description="Disordered" evidence="8">
    <location>
        <begin position="548"/>
        <end position="626"/>
    </location>
</feature>
<reference evidence="10 11" key="1">
    <citation type="submission" date="2021-01" db="EMBL/GenBank/DDBJ databases">
        <title>Adiantum capillus-veneris genome.</title>
        <authorList>
            <person name="Fang Y."/>
            <person name="Liao Q."/>
        </authorList>
    </citation>
    <scope>NUCLEOTIDE SEQUENCE [LARGE SCALE GENOMIC DNA]</scope>
    <source>
        <strain evidence="10">H3</strain>
        <tissue evidence="10">Leaf</tissue>
    </source>
</reference>
<evidence type="ECO:0000313" key="10">
    <source>
        <dbReference type="EMBL" id="KAI5079293.1"/>
    </source>
</evidence>
<dbReference type="InterPro" id="IPR001890">
    <property type="entry name" value="RNA-binding_CRM"/>
</dbReference>
<evidence type="ECO:0000256" key="3">
    <source>
        <dbReference type="ARBA" id="ARBA00022884"/>
    </source>
</evidence>
<dbReference type="GO" id="GO:0003723">
    <property type="term" value="F:RNA binding"/>
    <property type="evidence" value="ECO:0007669"/>
    <property type="project" value="UniProtKB-UniRule"/>
</dbReference>
<feature type="region of interest" description="Disordered" evidence="8">
    <location>
        <begin position="356"/>
        <end position="399"/>
    </location>
</feature>
<keyword evidence="5" id="KW-0508">mRNA splicing</keyword>